<dbReference type="STRING" id="426128.SAMN05660297_01734"/>
<gene>
    <name evidence="3" type="ORF">SAMN05660297_01734</name>
</gene>
<evidence type="ECO:0000256" key="2">
    <source>
        <dbReference type="SAM" id="Phobius"/>
    </source>
</evidence>
<dbReference type="Pfam" id="PF04977">
    <property type="entry name" value="DivIC"/>
    <property type="match status" value="1"/>
</dbReference>
<keyword evidence="2" id="KW-1133">Transmembrane helix</keyword>
<name>A0A1I0CSW5_9FIRM</name>
<dbReference type="EMBL" id="FOHU01000006">
    <property type="protein sequence ID" value="SET22451.1"/>
    <property type="molecule type" value="Genomic_DNA"/>
</dbReference>
<protein>
    <submittedName>
        <fullName evidence="3">Septum formation initiator</fullName>
    </submittedName>
</protein>
<evidence type="ECO:0000313" key="4">
    <source>
        <dbReference type="Proteomes" id="UP000199568"/>
    </source>
</evidence>
<evidence type="ECO:0000256" key="1">
    <source>
        <dbReference type="SAM" id="Coils"/>
    </source>
</evidence>
<keyword evidence="1" id="KW-0175">Coiled coil</keyword>
<proteinExistence type="predicted"/>
<organism evidence="3 4">
    <name type="scientific">Natronincola peptidivorans</name>
    <dbReference type="NCBI Taxonomy" id="426128"/>
    <lineage>
        <taxon>Bacteria</taxon>
        <taxon>Bacillati</taxon>
        <taxon>Bacillota</taxon>
        <taxon>Clostridia</taxon>
        <taxon>Peptostreptococcales</taxon>
        <taxon>Natronincolaceae</taxon>
        <taxon>Natronincola</taxon>
    </lineage>
</organism>
<accession>A0A1I0CSW5</accession>
<dbReference type="InterPro" id="IPR007060">
    <property type="entry name" value="FtsL/DivIC"/>
</dbReference>
<dbReference type="Proteomes" id="UP000199568">
    <property type="component" value="Unassembled WGS sequence"/>
</dbReference>
<dbReference type="OrthoDB" id="14319at2"/>
<dbReference type="AlphaFoldDB" id="A0A1I0CSW5"/>
<feature type="coiled-coil region" evidence="1">
    <location>
        <begin position="36"/>
        <end position="70"/>
    </location>
</feature>
<evidence type="ECO:0000313" key="3">
    <source>
        <dbReference type="EMBL" id="SET22451.1"/>
    </source>
</evidence>
<keyword evidence="4" id="KW-1185">Reference proteome</keyword>
<keyword evidence="2" id="KW-0472">Membrane</keyword>
<sequence>MQKKKRTNTSKRIWMGILSIVALYVVITFYQQQQEMKQLSQQEEAYLQQIERIQEDIDALQQQLDKSDDDEYIERIARQQLKMIGSDEMLIIDIGE</sequence>
<reference evidence="3 4" key="1">
    <citation type="submission" date="2016-10" db="EMBL/GenBank/DDBJ databases">
        <authorList>
            <person name="de Groot N.N."/>
        </authorList>
    </citation>
    <scope>NUCLEOTIDE SEQUENCE [LARGE SCALE GENOMIC DNA]</scope>
    <source>
        <strain evidence="3 4">DSM 18979</strain>
    </source>
</reference>
<feature type="transmembrane region" description="Helical" evidence="2">
    <location>
        <begin position="12"/>
        <end position="30"/>
    </location>
</feature>
<keyword evidence="2" id="KW-0812">Transmembrane</keyword>
<dbReference type="RefSeq" id="WP_090442356.1">
    <property type="nucleotide sequence ID" value="NZ_FOHU01000006.1"/>
</dbReference>